<feature type="domain" description="NfeD1b N-terminal" evidence="9">
    <location>
        <begin position="34"/>
        <end position="221"/>
    </location>
</feature>
<feature type="transmembrane region" description="Helical" evidence="5">
    <location>
        <begin position="288"/>
        <end position="313"/>
    </location>
</feature>
<dbReference type="InterPro" id="IPR052165">
    <property type="entry name" value="Membrane_assoc_protease"/>
</dbReference>
<dbReference type="OrthoDB" id="9806253at2"/>
<organism evidence="10 11">
    <name type="scientific">Pontibacillus chungwhensis BH030062</name>
    <dbReference type="NCBI Taxonomy" id="1385513"/>
    <lineage>
        <taxon>Bacteria</taxon>
        <taxon>Bacillati</taxon>
        <taxon>Bacillota</taxon>
        <taxon>Bacilli</taxon>
        <taxon>Bacillales</taxon>
        <taxon>Bacillaceae</taxon>
        <taxon>Pontibacillus</taxon>
    </lineage>
</organism>
<evidence type="ECO:0000259" key="8">
    <source>
        <dbReference type="Pfam" id="PF24961"/>
    </source>
</evidence>
<feature type="chain" id="PRO_5001994945" evidence="6">
    <location>
        <begin position="29"/>
        <end position="444"/>
    </location>
</feature>
<dbReference type="InterPro" id="IPR002810">
    <property type="entry name" value="NfeD-like_C"/>
</dbReference>
<dbReference type="PANTHER" id="PTHR33507">
    <property type="entry name" value="INNER MEMBRANE PROTEIN YBBJ"/>
    <property type="match status" value="1"/>
</dbReference>
<dbReference type="AlphaFoldDB" id="A0A0A2URD9"/>
<evidence type="ECO:0000256" key="4">
    <source>
        <dbReference type="ARBA" id="ARBA00023136"/>
    </source>
</evidence>
<feature type="transmembrane region" description="Helical" evidence="5">
    <location>
        <begin position="333"/>
        <end position="351"/>
    </location>
</feature>
<evidence type="ECO:0000256" key="1">
    <source>
        <dbReference type="ARBA" id="ARBA00004141"/>
    </source>
</evidence>
<dbReference type="Pfam" id="PF24961">
    <property type="entry name" value="NfeD_membrane"/>
    <property type="match status" value="1"/>
</dbReference>
<dbReference type="STRING" id="1385513.N780_04955"/>
<sequence>MRRFLRYAMVLSLLLLMLVSFLSPTSSADGTRETVYVVPITETVEKGLSSFLKRSVNEARDQGADHIIFEVNTPGGRVDAAAEIANLFQSIEIPNTAYVVQEALSAGSYISLNADQIYMKPNTTMGSAGVITSDGNAANKKAQSDWVKKMRTAAELNNRDPLYAEAMANPDIDLPKYKAGKGKYLTLSAAEALEVGYAEGVVDSREQLLSELGLSDSEIITTNPTFTERLARLITHPVVVPILLSVASLGFVAELYSPGFGIAGSMGLLALGLFFYGHMIAGLAGYEAIILFGLGVVCIVLEFFVPGGILGIIGTGGVVGSLFMSTDDIGHMTMSLLIAIIVAIIGSVILFKTIGFDRGFLRNIVLSDSTSSEKGYLSSNNRDDLIGNMGEAVTPLRPSGTGIFNDERIDVVTEGSFISAGASIKIVRVEGSRIVVREIKQEKE</sequence>
<dbReference type="InterPro" id="IPR029045">
    <property type="entry name" value="ClpP/crotonase-like_dom_sf"/>
</dbReference>
<name>A0A0A2URD9_9BACI</name>
<proteinExistence type="predicted"/>
<evidence type="ECO:0000313" key="11">
    <source>
        <dbReference type="Proteomes" id="UP000030153"/>
    </source>
</evidence>
<protein>
    <submittedName>
        <fullName evidence="10">Membrane protein</fullName>
    </submittedName>
</protein>
<dbReference type="Gene3D" id="3.90.226.10">
    <property type="entry name" value="2-enoyl-CoA Hydratase, Chain A, domain 1"/>
    <property type="match status" value="1"/>
</dbReference>
<evidence type="ECO:0000313" key="10">
    <source>
        <dbReference type="EMBL" id="KGP90494.1"/>
    </source>
</evidence>
<comment type="subcellular location">
    <subcellularLocation>
        <location evidence="1">Membrane</location>
        <topology evidence="1">Multi-pass membrane protein</topology>
    </subcellularLocation>
</comment>
<accession>A0A0A2URD9</accession>
<comment type="caution">
    <text evidence="10">The sequence shown here is derived from an EMBL/GenBank/DDBJ whole genome shotgun (WGS) entry which is preliminary data.</text>
</comment>
<dbReference type="InterPro" id="IPR056739">
    <property type="entry name" value="NfeD_membrane"/>
</dbReference>
<dbReference type="RefSeq" id="WP_036785764.1">
    <property type="nucleotide sequence ID" value="NZ_AVBG01000012.1"/>
</dbReference>
<dbReference type="GO" id="GO:0005886">
    <property type="term" value="C:plasma membrane"/>
    <property type="evidence" value="ECO:0007669"/>
    <property type="project" value="TreeGrafter"/>
</dbReference>
<keyword evidence="3 5" id="KW-1133">Transmembrane helix</keyword>
<evidence type="ECO:0000256" key="6">
    <source>
        <dbReference type="SAM" id="SignalP"/>
    </source>
</evidence>
<feature type="signal peptide" evidence="6">
    <location>
        <begin position="1"/>
        <end position="28"/>
    </location>
</feature>
<evidence type="ECO:0000256" key="3">
    <source>
        <dbReference type="ARBA" id="ARBA00022989"/>
    </source>
</evidence>
<evidence type="ECO:0000259" key="7">
    <source>
        <dbReference type="Pfam" id="PF01957"/>
    </source>
</evidence>
<dbReference type="InterPro" id="IPR056738">
    <property type="entry name" value="NfeD1b_N"/>
</dbReference>
<reference evidence="10 11" key="1">
    <citation type="submission" date="2013-08" db="EMBL/GenBank/DDBJ databases">
        <title>Genome of Pontibacillus chungwhensis.</title>
        <authorList>
            <person name="Wang Q."/>
            <person name="Wang G."/>
        </authorList>
    </citation>
    <scope>NUCLEOTIDE SEQUENCE [LARGE SCALE GENOMIC DNA]</scope>
    <source>
        <strain evidence="10 11">BH030062</strain>
    </source>
</reference>
<evidence type="ECO:0000256" key="5">
    <source>
        <dbReference type="SAM" id="Phobius"/>
    </source>
</evidence>
<dbReference type="Proteomes" id="UP000030153">
    <property type="component" value="Unassembled WGS sequence"/>
</dbReference>
<dbReference type="PANTHER" id="PTHR33507:SF3">
    <property type="entry name" value="INNER MEMBRANE PROTEIN YBBJ"/>
    <property type="match status" value="1"/>
</dbReference>
<gene>
    <name evidence="10" type="ORF">N780_04955</name>
</gene>
<evidence type="ECO:0000256" key="2">
    <source>
        <dbReference type="ARBA" id="ARBA00022692"/>
    </source>
</evidence>
<dbReference type="Gene3D" id="2.40.50.140">
    <property type="entry name" value="Nucleic acid-binding proteins"/>
    <property type="match status" value="1"/>
</dbReference>
<feature type="domain" description="NfeD-like C-terminal" evidence="7">
    <location>
        <begin position="383"/>
        <end position="437"/>
    </location>
</feature>
<dbReference type="Pfam" id="PF01957">
    <property type="entry name" value="NfeD"/>
    <property type="match status" value="1"/>
</dbReference>
<feature type="domain" description="NfeD integral membrane" evidence="8">
    <location>
        <begin position="239"/>
        <end position="352"/>
    </location>
</feature>
<evidence type="ECO:0000259" key="9">
    <source>
        <dbReference type="Pfam" id="PF25145"/>
    </source>
</evidence>
<keyword evidence="11" id="KW-1185">Reference proteome</keyword>
<dbReference type="CDD" id="cd07021">
    <property type="entry name" value="Clp_protease_NfeD_like"/>
    <property type="match status" value="1"/>
</dbReference>
<feature type="transmembrane region" description="Helical" evidence="5">
    <location>
        <begin position="255"/>
        <end position="276"/>
    </location>
</feature>
<dbReference type="Pfam" id="PF25145">
    <property type="entry name" value="NfeD1b_N"/>
    <property type="match status" value="1"/>
</dbReference>
<dbReference type="EMBL" id="AVBG01000012">
    <property type="protein sequence ID" value="KGP90494.1"/>
    <property type="molecule type" value="Genomic_DNA"/>
</dbReference>
<keyword evidence="2 5" id="KW-0812">Transmembrane</keyword>
<keyword evidence="6" id="KW-0732">Signal</keyword>
<dbReference type="InterPro" id="IPR012340">
    <property type="entry name" value="NA-bd_OB-fold"/>
</dbReference>
<keyword evidence="4 5" id="KW-0472">Membrane</keyword>
<dbReference type="SUPFAM" id="SSF52096">
    <property type="entry name" value="ClpP/crotonase"/>
    <property type="match status" value="1"/>
</dbReference>
<dbReference type="eggNOG" id="COG1030">
    <property type="taxonomic scope" value="Bacteria"/>
</dbReference>